<keyword evidence="1" id="KW-0496">Mitochondrion</keyword>
<dbReference type="AlphaFoldDB" id="A0A1Y0B1X1"/>
<protein>
    <submittedName>
        <fullName evidence="1">Uncharacterized protein</fullName>
    </submittedName>
</protein>
<organism evidence="1">
    <name type="scientific">Utricularia reniformis</name>
    <dbReference type="NCBI Taxonomy" id="192314"/>
    <lineage>
        <taxon>Eukaryota</taxon>
        <taxon>Viridiplantae</taxon>
        <taxon>Streptophyta</taxon>
        <taxon>Embryophyta</taxon>
        <taxon>Tracheophyta</taxon>
        <taxon>Spermatophyta</taxon>
        <taxon>Magnoliopsida</taxon>
        <taxon>eudicotyledons</taxon>
        <taxon>Gunneridae</taxon>
        <taxon>Pentapetalae</taxon>
        <taxon>asterids</taxon>
        <taxon>lamiids</taxon>
        <taxon>Lamiales</taxon>
        <taxon>Lentibulariaceae</taxon>
        <taxon>Utricularia</taxon>
    </lineage>
</organism>
<geneLocation type="mitochondrion" evidence="1"/>
<sequence>MLSFCLEASLLSSPRCLPLLSLSLTREQQSRAERSQTINRVDVMKRRLFY</sequence>
<name>A0A1Y0B1X1_9LAMI</name>
<evidence type="ECO:0000313" key="1">
    <source>
        <dbReference type="EMBL" id="ART31387.1"/>
    </source>
</evidence>
<gene>
    <name evidence="1" type="ORF">AEK19_MT1174</name>
</gene>
<accession>A0A1Y0B1X1</accession>
<proteinExistence type="predicted"/>
<dbReference type="EMBL" id="KY774314">
    <property type="protein sequence ID" value="ART31387.1"/>
    <property type="molecule type" value="Genomic_DNA"/>
</dbReference>
<reference evidence="1" key="1">
    <citation type="submission" date="2017-03" db="EMBL/GenBank/DDBJ databases">
        <title>The mitochondrial genome of the carnivorous plant Utricularia reniformis (Lentibulariaceae): structure, comparative analysis and evolutionary landmarks.</title>
        <authorList>
            <person name="Silva S.R."/>
            <person name="Alvarenga D.O."/>
            <person name="Michael T.P."/>
            <person name="Miranda V.F.O."/>
            <person name="Varani A.M."/>
        </authorList>
    </citation>
    <scope>NUCLEOTIDE SEQUENCE</scope>
</reference>